<proteinExistence type="predicted"/>
<dbReference type="AlphaFoldDB" id="A0A843WDW2"/>
<dbReference type="PANTHER" id="PTHR35708">
    <property type="entry name" value="GB|AAD25831.1"/>
    <property type="match status" value="1"/>
</dbReference>
<organism evidence="2 3">
    <name type="scientific">Colocasia esculenta</name>
    <name type="common">Wild taro</name>
    <name type="synonym">Arum esculentum</name>
    <dbReference type="NCBI Taxonomy" id="4460"/>
    <lineage>
        <taxon>Eukaryota</taxon>
        <taxon>Viridiplantae</taxon>
        <taxon>Streptophyta</taxon>
        <taxon>Embryophyta</taxon>
        <taxon>Tracheophyta</taxon>
        <taxon>Spermatophyta</taxon>
        <taxon>Magnoliopsida</taxon>
        <taxon>Liliopsida</taxon>
        <taxon>Araceae</taxon>
        <taxon>Aroideae</taxon>
        <taxon>Colocasieae</taxon>
        <taxon>Colocasia</taxon>
    </lineage>
</organism>
<reference evidence="2" key="1">
    <citation type="submission" date="2017-07" db="EMBL/GenBank/DDBJ databases">
        <title>Taro Niue Genome Assembly and Annotation.</title>
        <authorList>
            <person name="Atibalentja N."/>
            <person name="Keating K."/>
            <person name="Fields C.J."/>
        </authorList>
    </citation>
    <scope>NUCLEOTIDE SEQUENCE</scope>
    <source>
        <strain evidence="2">Niue_2</strain>
        <tissue evidence="2">Leaf</tissue>
    </source>
</reference>
<keyword evidence="3" id="KW-1185">Reference proteome</keyword>
<evidence type="ECO:0000313" key="3">
    <source>
        <dbReference type="Proteomes" id="UP000652761"/>
    </source>
</evidence>
<sequence>MVLPTSLFFAFSKRKQHQECNLLGKPQGVEVNCEGRIGKDTFEQRNDADGGRGDDHPINGITADGSPKPSPVSEGEAEEILLDSMEQIPACSDSSMSDDEWRGDAPNQIPSSSDDEDMDRALASSESSISDEESLIEITLTDGHPVGADPPENTIFRLPNSKGFLPRFSPELVLRQQELLEIFSEMNEEDNLIEIDIAMGSVKCSALRGIEA</sequence>
<feature type="region of interest" description="Disordered" evidence="1">
    <location>
        <begin position="90"/>
        <end position="133"/>
    </location>
</feature>
<protein>
    <submittedName>
        <fullName evidence="2">Uncharacterized protein</fullName>
    </submittedName>
</protein>
<accession>A0A843WDW2</accession>
<dbReference type="EMBL" id="NMUH01002627">
    <property type="protein sequence ID" value="MQM01150.1"/>
    <property type="molecule type" value="Genomic_DNA"/>
</dbReference>
<name>A0A843WDW2_COLES</name>
<feature type="compositionally biased region" description="Basic and acidic residues" evidence="1">
    <location>
        <begin position="40"/>
        <end position="57"/>
    </location>
</feature>
<dbReference type="OrthoDB" id="784738at2759"/>
<dbReference type="Proteomes" id="UP000652761">
    <property type="component" value="Unassembled WGS sequence"/>
</dbReference>
<comment type="caution">
    <text evidence="2">The sequence shown here is derived from an EMBL/GenBank/DDBJ whole genome shotgun (WGS) entry which is preliminary data.</text>
</comment>
<evidence type="ECO:0000256" key="1">
    <source>
        <dbReference type="SAM" id="MobiDB-lite"/>
    </source>
</evidence>
<gene>
    <name evidence="2" type="ORF">Taro_033900</name>
</gene>
<dbReference type="PANTHER" id="PTHR35708:SF3">
    <property type="entry name" value="GB|AAD25831.1"/>
    <property type="match status" value="1"/>
</dbReference>
<feature type="region of interest" description="Disordered" evidence="1">
    <location>
        <begin position="40"/>
        <end position="77"/>
    </location>
</feature>
<evidence type="ECO:0000313" key="2">
    <source>
        <dbReference type="EMBL" id="MQM01150.1"/>
    </source>
</evidence>